<dbReference type="EMBL" id="UYWY01001195">
    <property type="protein sequence ID" value="VDM26366.1"/>
    <property type="molecule type" value="Genomic_DNA"/>
</dbReference>
<evidence type="ECO:0000313" key="2">
    <source>
        <dbReference type="EMBL" id="VDM26366.1"/>
    </source>
</evidence>
<gene>
    <name evidence="2" type="ORF">TCNE_LOCUS1540</name>
</gene>
<evidence type="ECO:0000313" key="4">
    <source>
        <dbReference type="WBParaSite" id="TCNE_0000153901-mRNA-1"/>
    </source>
</evidence>
<keyword evidence="3" id="KW-1185">Reference proteome</keyword>
<dbReference type="WBParaSite" id="TCNE_0000153901-mRNA-1">
    <property type="protein sequence ID" value="TCNE_0000153901-mRNA-1"/>
    <property type="gene ID" value="TCNE_0000153901"/>
</dbReference>
<proteinExistence type="predicted"/>
<evidence type="ECO:0000313" key="3">
    <source>
        <dbReference type="Proteomes" id="UP000050794"/>
    </source>
</evidence>
<reference evidence="4" key="1">
    <citation type="submission" date="2016-06" db="UniProtKB">
        <authorList>
            <consortium name="WormBaseParasite"/>
        </authorList>
    </citation>
    <scope>IDENTIFICATION</scope>
</reference>
<accession>A0A183TZ70</accession>
<keyword evidence="1" id="KW-0472">Membrane</keyword>
<keyword evidence="1" id="KW-1133">Transmembrane helix</keyword>
<dbReference type="Proteomes" id="UP000050794">
    <property type="component" value="Unassembled WGS sequence"/>
</dbReference>
<keyword evidence="1" id="KW-0812">Transmembrane</keyword>
<feature type="transmembrane region" description="Helical" evidence="1">
    <location>
        <begin position="21"/>
        <end position="38"/>
    </location>
</feature>
<organism evidence="3 4">
    <name type="scientific">Toxocara canis</name>
    <name type="common">Canine roundworm</name>
    <dbReference type="NCBI Taxonomy" id="6265"/>
    <lineage>
        <taxon>Eukaryota</taxon>
        <taxon>Metazoa</taxon>
        <taxon>Ecdysozoa</taxon>
        <taxon>Nematoda</taxon>
        <taxon>Chromadorea</taxon>
        <taxon>Rhabditida</taxon>
        <taxon>Spirurina</taxon>
        <taxon>Ascaridomorpha</taxon>
        <taxon>Ascaridoidea</taxon>
        <taxon>Toxocaridae</taxon>
        <taxon>Toxocara</taxon>
    </lineage>
</organism>
<reference evidence="2 3" key="2">
    <citation type="submission" date="2018-11" db="EMBL/GenBank/DDBJ databases">
        <authorList>
            <consortium name="Pathogen Informatics"/>
        </authorList>
    </citation>
    <scope>NUCLEOTIDE SEQUENCE [LARGE SCALE GENOMIC DNA]</scope>
</reference>
<dbReference type="AlphaFoldDB" id="A0A183TZ70"/>
<evidence type="ECO:0000256" key="1">
    <source>
        <dbReference type="SAM" id="Phobius"/>
    </source>
</evidence>
<name>A0A183TZ70_TOXCA</name>
<sequence>MFAVLSGQSLIQMLRTIQQQVFLLLLIGVSMLIPYYRLSRVEHQHTELVHRLTADELRELHTICGRISSHNLPKYRIAGGKRASENQFPWAVRQLRKRKGVRDVDVSTHYTVVAGSTCAYYKPALEKECDSARKRGTMLRIKSVLIAEDAIRYQVRQTNAGMLDCRKTSREEQCALCYEQKW</sequence>
<protein>
    <submittedName>
        <fullName evidence="4">OmpA-like domain-containing protein</fullName>
    </submittedName>
</protein>